<dbReference type="SUPFAM" id="SSF54862">
    <property type="entry name" value="4Fe-4S ferredoxins"/>
    <property type="match status" value="1"/>
</dbReference>
<dbReference type="Pfam" id="PF00037">
    <property type="entry name" value="Fer4"/>
    <property type="match status" value="1"/>
</dbReference>
<keyword evidence="5" id="KW-0396">Initiation factor</keyword>
<dbReference type="Gene3D" id="3.40.50.300">
    <property type="entry name" value="P-loop containing nucleotide triphosphate hydrolases"/>
    <property type="match status" value="2"/>
</dbReference>
<evidence type="ECO:0000259" key="4">
    <source>
        <dbReference type="PROSITE" id="PS51379"/>
    </source>
</evidence>
<organism evidence="5">
    <name type="scientific">Pithovirus LCPAC304</name>
    <dbReference type="NCBI Taxonomy" id="2506594"/>
    <lineage>
        <taxon>Viruses</taxon>
        <taxon>Pithoviruses</taxon>
    </lineage>
</organism>
<dbReference type="InterPro" id="IPR027417">
    <property type="entry name" value="P-loop_NTPase"/>
</dbReference>
<dbReference type="InterPro" id="IPR003593">
    <property type="entry name" value="AAA+_ATPase"/>
</dbReference>
<feature type="domain" description="ABC transporter" evidence="3">
    <location>
        <begin position="324"/>
        <end position="538"/>
    </location>
</feature>
<dbReference type="EMBL" id="MK500574">
    <property type="protein sequence ID" value="QBK92332.1"/>
    <property type="molecule type" value="Genomic_DNA"/>
</dbReference>
<proteinExistence type="predicted"/>
<keyword evidence="2" id="KW-0067">ATP-binding</keyword>
<dbReference type="SUPFAM" id="SSF52540">
    <property type="entry name" value="P-loop containing nucleoside triphosphate hydrolases"/>
    <property type="match status" value="2"/>
</dbReference>
<dbReference type="SMART" id="SM00382">
    <property type="entry name" value="AAA"/>
    <property type="match status" value="2"/>
</dbReference>
<dbReference type="InterPro" id="IPR003439">
    <property type="entry name" value="ABC_transporter-like_ATP-bd"/>
</dbReference>
<dbReference type="InterPro" id="IPR013283">
    <property type="entry name" value="RLI1"/>
</dbReference>
<dbReference type="GO" id="GO:0005524">
    <property type="term" value="F:ATP binding"/>
    <property type="evidence" value="ECO:0007669"/>
    <property type="project" value="UniProtKB-KW"/>
</dbReference>
<gene>
    <name evidence="5" type="ORF">LCPAC304_06790</name>
</gene>
<dbReference type="InterPro" id="IPR017871">
    <property type="entry name" value="ABC_transporter-like_CS"/>
</dbReference>
<dbReference type="PROSITE" id="PS51379">
    <property type="entry name" value="4FE4S_FER_2"/>
    <property type="match status" value="1"/>
</dbReference>
<evidence type="ECO:0000256" key="2">
    <source>
        <dbReference type="ARBA" id="ARBA00022840"/>
    </source>
</evidence>
<sequence length="574" mass="63814">MGKRCVEVHPDSKTSTISEVLCIGCGVCARECPFNAIQIINLPKSLTSGTSHRYGPNAFKLHGLPIPKKGTIVGLVGINGIGKSTILKILAGNLTANLGHFDAPPSKEEIVHYYRGSELQSYFSQLYKGEVITSIKPQYVDAIPKRVKGKIGRILQKIASKGRFHALESVITALQLETLSDRRPKDLSGGELQRFATAAAILKEADMYIFDEPCSFLDIYHRLRSAQLIRSLLGEGKYVLVVEHDLSILDYLSDSISIVHGQAGGYGVVSMPFGAGEGINHFLEGYIPTENIRFRNVPIHFASAKEEDQRMTEEEEETSSEVVLEYENILEVLSEDRSSNTFTLHIDPGSVTTSQITLLLGKNGLGKTTFVRKLIAETKERSLRVSYKPQQLNPTFKGTVKQLLSKRIKKRLYASWFVSLVLKPLKIPEIENLQVRNLSGGELQRMALALALGVPAEIYLLDEPSSYLDVEMRNIAVRVIKRFVMTYKKTAFVVEHDLMMGAYLADQIVLFTGTPGLEAVAHSPQPLHSGMNAFLEDVNVTLRRDTSTGRPRINKSGSVKDQEQKRTGLYFFEE</sequence>
<keyword evidence="5" id="KW-0648">Protein biosynthesis</keyword>
<dbReference type="GO" id="GO:0016887">
    <property type="term" value="F:ATP hydrolysis activity"/>
    <property type="evidence" value="ECO:0007669"/>
    <property type="project" value="InterPro"/>
</dbReference>
<dbReference type="PROSITE" id="PS50893">
    <property type="entry name" value="ABC_TRANSPORTER_2"/>
    <property type="match status" value="2"/>
</dbReference>
<dbReference type="PROSITE" id="PS00198">
    <property type="entry name" value="4FE4S_FER_1"/>
    <property type="match status" value="1"/>
</dbReference>
<protein>
    <submittedName>
        <fullName evidence="5">Translation initiation factor</fullName>
    </submittedName>
</protein>
<dbReference type="InterPro" id="IPR017896">
    <property type="entry name" value="4Fe4S_Fe-S-bd"/>
</dbReference>
<dbReference type="PROSITE" id="PS00211">
    <property type="entry name" value="ABC_TRANSPORTER_1"/>
    <property type="match status" value="1"/>
</dbReference>
<reference evidence="5" key="1">
    <citation type="journal article" date="2019" name="MBio">
        <title>Virus Genomes from Deep Sea Sediments Expand the Ocean Megavirome and Support Independent Origins of Viral Gigantism.</title>
        <authorList>
            <person name="Backstrom D."/>
            <person name="Yutin N."/>
            <person name="Jorgensen S.L."/>
            <person name="Dharamshi J."/>
            <person name="Homa F."/>
            <person name="Zaremba-Niedwiedzka K."/>
            <person name="Spang A."/>
            <person name="Wolf Y.I."/>
            <person name="Koonin E.V."/>
            <person name="Ettema T.J."/>
        </authorList>
    </citation>
    <scope>NUCLEOTIDE SEQUENCE</scope>
</reference>
<dbReference type="InterPro" id="IPR017900">
    <property type="entry name" value="4Fe4S_Fe_S_CS"/>
</dbReference>
<accession>A0A481ZAE7</accession>
<evidence type="ECO:0000313" key="5">
    <source>
        <dbReference type="EMBL" id="QBK92332.1"/>
    </source>
</evidence>
<dbReference type="PRINTS" id="PR01868">
    <property type="entry name" value="ABCEFAMILY"/>
</dbReference>
<dbReference type="PANTHER" id="PTHR19248">
    <property type="entry name" value="ATP-BINDING TRANSPORT PROTEIN-RELATED"/>
    <property type="match status" value="1"/>
</dbReference>
<dbReference type="Pfam" id="PF00005">
    <property type="entry name" value="ABC_tran"/>
    <property type="match status" value="2"/>
</dbReference>
<evidence type="ECO:0000256" key="1">
    <source>
        <dbReference type="ARBA" id="ARBA00022741"/>
    </source>
</evidence>
<feature type="domain" description="4Fe-4S ferredoxin-type" evidence="4">
    <location>
        <begin position="13"/>
        <end position="42"/>
    </location>
</feature>
<evidence type="ECO:0000259" key="3">
    <source>
        <dbReference type="PROSITE" id="PS50893"/>
    </source>
</evidence>
<name>A0A481ZAE7_9VIRU</name>
<feature type="domain" description="ABC transporter" evidence="3">
    <location>
        <begin position="37"/>
        <end position="285"/>
    </location>
</feature>
<dbReference type="NCBIfam" id="NF009945">
    <property type="entry name" value="PRK13409.1"/>
    <property type="match status" value="1"/>
</dbReference>
<keyword evidence="1" id="KW-0547">Nucleotide-binding</keyword>